<feature type="transmembrane region" description="Helical" evidence="1">
    <location>
        <begin position="135"/>
        <end position="153"/>
    </location>
</feature>
<keyword evidence="1" id="KW-0472">Membrane</keyword>
<keyword evidence="1" id="KW-0812">Transmembrane</keyword>
<protein>
    <submittedName>
        <fullName evidence="2">Membrane-associated HD superfamily phosphohydrolase</fullName>
    </submittedName>
</protein>
<dbReference type="Proteomes" id="UP001237207">
    <property type="component" value="Unassembled WGS sequence"/>
</dbReference>
<comment type="caution">
    <text evidence="2">The sequence shown here is derived from an EMBL/GenBank/DDBJ whole genome shotgun (WGS) entry which is preliminary data.</text>
</comment>
<evidence type="ECO:0000256" key="1">
    <source>
        <dbReference type="SAM" id="Phobius"/>
    </source>
</evidence>
<feature type="transmembrane region" description="Helical" evidence="1">
    <location>
        <begin position="18"/>
        <end position="37"/>
    </location>
</feature>
<keyword evidence="1" id="KW-1133">Transmembrane helix</keyword>
<organism evidence="2 3">
    <name type="scientific">Oikeobacillus pervagus</name>
    <dbReference type="NCBI Taxonomy" id="1325931"/>
    <lineage>
        <taxon>Bacteria</taxon>
        <taxon>Bacillati</taxon>
        <taxon>Bacillota</taxon>
        <taxon>Bacilli</taxon>
        <taxon>Bacillales</taxon>
        <taxon>Bacillaceae</taxon>
        <taxon>Oikeobacillus</taxon>
    </lineage>
</organism>
<gene>
    <name evidence="2" type="ORF">J2S13_001150</name>
</gene>
<accession>A0AAJ1WIW3</accession>
<dbReference type="InterPro" id="IPR021683">
    <property type="entry name" value="DUF3267"/>
</dbReference>
<dbReference type="AlphaFoldDB" id="A0AAJ1WIW3"/>
<reference evidence="2" key="1">
    <citation type="submission" date="2023-07" db="EMBL/GenBank/DDBJ databases">
        <title>Genomic Encyclopedia of Type Strains, Phase IV (KMG-IV): sequencing the most valuable type-strain genomes for metagenomic binning, comparative biology and taxonomic classification.</title>
        <authorList>
            <person name="Goeker M."/>
        </authorList>
    </citation>
    <scope>NUCLEOTIDE SEQUENCE</scope>
    <source>
        <strain evidence="2">DSM 23947</strain>
    </source>
</reference>
<dbReference type="RefSeq" id="WP_307256742.1">
    <property type="nucleotide sequence ID" value="NZ_JAUSUC010000010.1"/>
</dbReference>
<feature type="transmembrane region" description="Helical" evidence="1">
    <location>
        <begin position="106"/>
        <end position="129"/>
    </location>
</feature>
<name>A0AAJ1WIW3_9BACI</name>
<dbReference type="EMBL" id="JAUSUC010000010">
    <property type="protein sequence ID" value="MDQ0214753.1"/>
    <property type="molecule type" value="Genomic_DNA"/>
</dbReference>
<sequence>MRCWRTIDLEKKYGFHKIALISTLVMMLVFSIMFASLQTFFSQTLHDRYFIVFTVSLILLYPAHKFLHILPYIRFMHKLTFKCQIKLMVLPVIIVRVKEPISKMRFVISLLNPFIILNSLFIIGCAIFPHYIHYFTMLFAFHTGICAIDFINLKSLIASPKSSYIEENDDGYEILISQ</sequence>
<evidence type="ECO:0000313" key="2">
    <source>
        <dbReference type="EMBL" id="MDQ0214753.1"/>
    </source>
</evidence>
<feature type="transmembrane region" description="Helical" evidence="1">
    <location>
        <begin position="49"/>
        <end position="67"/>
    </location>
</feature>
<evidence type="ECO:0000313" key="3">
    <source>
        <dbReference type="Proteomes" id="UP001237207"/>
    </source>
</evidence>
<keyword evidence="3" id="KW-1185">Reference proteome</keyword>
<proteinExistence type="predicted"/>
<dbReference type="Pfam" id="PF11667">
    <property type="entry name" value="DUF3267"/>
    <property type="match status" value="1"/>
</dbReference>